<evidence type="ECO:0000259" key="12">
    <source>
        <dbReference type="Pfam" id="PF02767"/>
    </source>
</evidence>
<gene>
    <name evidence="14" type="primary">dnaN</name>
    <name evidence="14" type="ordered locus">Geob_0002</name>
</gene>
<protein>
    <recommendedName>
        <fullName evidence="3 10">Beta sliding clamp</fullName>
    </recommendedName>
</protein>
<proteinExistence type="inferred from homology"/>
<dbReference type="PIRSF" id="PIRSF000804">
    <property type="entry name" value="DNA_pol_III_b"/>
    <property type="match status" value="1"/>
</dbReference>
<dbReference type="PANTHER" id="PTHR30478:SF0">
    <property type="entry name" value="BETA SLIDING CLAMP"/>
    <property type="match status" value="1"/>
</dbReference>
<dbReference type="InterPro" id="IPR022635">
    <property type="entry name" value="DNA_polIII_beta_C"/>
</dbReference>
<dbReference type="GO" id="GO:0005737">
    <property type="term" value="C:cytoplasm"/>
    <property type="evidence" value="ECO:0007669"/>
    <property type="project" value="UniProtKB-SubCell"/>
</dbReference>
<dbReference type="STRING" id="316067.Geob_0002"/>
<keyword evidence="9" id="KW-0238">DNA-binding</keyword>
<dbReference type="EMBL" id="CP001390">
    <property type="protein sequence ID" value="ACM18380.1"/>
    <property type="molecule type" value="Genomic_DNA"/>
</dbReference>
<evidence type="ECO:0000256" key="6">
    <source>
        <dbReference type="ARBA" id="ARBA00022695"/>
    </source>
</evidence>
<dbReference type="Proteomes" id="UP000007721">
    <property type="component" value="Chromosome"/>
</dbReference>
<dbReference type="RefSeq" id="WP_012645109.1">
    <property type="nucleotide sequence ID" value="NC_011979.1"/>
</dbReference>
<evidence type="ECO:0000256" key="9">
    <source>
        <dbReference type="ARBA" id="ARBA00023125"/>
    </source>
</evidence>
<keyword evidence="6 10" id="KW-0548">Nucleotidyltransferase</keyword>
<dbReference type="Gene3D" id="3.10.150.10">
    <property type="entry name" value="DNA Polymerase III, subunit A, domain 2"/>
    <property type="match status" value="1"/>
</dbReference>
<dbReference type="GO" id="GO:0006271">
    <property type="term" value="P:DNA strand elongation involved in DNA replication"/>
    <property type="evidence" value="ECO:0007669"/>
    <property type="project" value="TreeGrafter"/>
</dbReference>
<dbReference type="GO" id="GO:0003887">
    <property type="term" value="F:DNA-directed DNA polymerase activity"/>
    <property type="evidence" value="ECO:0007669"/>
    <property type="project" value="UniProtKB-UniRule"/>
</dbReference>
<evidence type="ECO:0000259" key="11">
    <source>
        <dbReference type="Pfam" id="PF00712"/>
    </source>
</evidence>
<dbReference type="OrthoDB" id="8421503at2"/>
<keyword evidence="7 10" id="KW-0235">DNA replication</keyword>
<comment type="function">
    <text evidence="10">Confers DNA tethering and processivity to DNA polymerases and other proteins. Acts as a clamp, forming a ring around DNA (a reaction catalyzed by the clamp-loading complex) which diffuses in an ATP-independent manner freely and bidirectionally along dsDNA. Initially characterized for its ability to contact the catalytic subunit of DNA polymerase III (Pol III), a complex, multichain enzyme responsible for most of the replicative synthesis in bacteria; Pol III exhibits 3'-5' exonuclease proofreading activity. The beta chain is required for initiation of replication as well as for processivity of DNA replication.</text>
</comment>
<organism evidence="14 15">
    <name type="scientific">Geotalea daltonii (strain DSM 22248 / JCM 15807 / FRC-32)</name>
    <name type="common">Geobacter daltonii</name>
    <dbReference type="NCBI Taxonomy" id="316067"/>
    <lineage>
        <taxon>Bacteria</taxon>
        <taxon>Pseudomonadati</taxon>
        <taxon>Thermodesulfobacteriota</taxon>
        <taxon>Desulfuromonadia</taxon>
        <taxon>Geobacterales</taxon>
        <taxon>Geobacteraceae</taxon>
        <taxon>Geotalea</taxon>
    </lineage>
</organism>
<dbReference type="HOGENOM" id="CLU_038149_4_2_7"/>
<dbReference type="Pfam" id="PF02768">
    <property type="entry name" value="DNA_pol3_beta_3"/>
    <property type="match status" value="1"/>
</dbReference>
<accession>B9M7S2</accession>
<keyword evidence="8 10" id="KW-0239">DNA-directed DNA polymerase</keyword>
<dbReference type="InterPro" id="IPR022637">
    <property type="entry name" value="DNA_polIII_beta_cen"/>
</dbReference>
<dbReference type="Gene3D" id="3.70.10.10">
    <property type="match status" value="1"/>
</dbReference>
<evidence type="ECO:0000313" key="15">
    <source>
        <dbReference type="Proteomes" id="UP000007721"/>
    </source>
</evidence>
<dbReference type="PANTHER" id="PTHR30478">
    <property type="entry name" value="DNA POLYMERASE III SUBUNIT BETA"/>
    <property type="match status" value="1"/>
</dbReference>
<reference evidence="14 15" key="1">
    <citation type="submission" date="2009-01" db="EMBL/GenBank/DDBJ databases">
        <title>Complete sequence of Geobacter sp. FRC-32.</title>
        <authorList>
            <consortium name="US DOE Joint Genome Institute"/>
            <person name="Lucas S."/>
            <person name="Copeland A."/>
            <person name="Lapidus A."/>
            <person name="Glavina del Rio T."/>
            <person name="Dalin E."/>
            <person name="Tice H."/>
            <person name="Bruce D."/>
            <person name="Goodwin L."/>
            <person name="Pitluck S."/>
            <person name="Saunders E."/>
            <person name="Brettin T."/>
            <person name="Detter J.C."/>
            <person name="Han C."/>
            <person name="Larimer F."/>
            <person name="Land M."/>
            <person name="Hauser L."/>
            <person name="Kyrpides N."/>
            <person name="Ovchinnikova G."/>
            <person name="Kostka J."/>
            <person name="Richardson P."/>
        </authorList>
    </citation>
    <scope>NUCLEOTIDE SEQUENCE [LARGE SCALE GENOMIC DNA]</scope>
    <source>
        <strain evidence="15">DSM 22248 / JCM 15807 / FRC-32</strain>
    </source>
</reference>
<keyword evidence="5 10" id="KW-0808">Transferase</keyword>
<comment type="subunit">
    <text evidence="10">Forms a ring-shaped head-to-tail homodimer around DNA.</text>
</comment>
<dbReference type="AlphaFoldDB" id="B9M7S2"/>
<dbReference type="eggNOG" id="COG0592">
    <property type="taxonomic scope" value="Bacteria"/>
</dbReference>
<evidence type="ECO:0000256" key="2">
    <source>
        <dbReference type="ARBA" id="ARBA00010752"/>
    </source>
</evidence>
<comment type="similarity">
    <text evidence="2 10">Belongs to the beta sliding clamp family.</text>
</comment>
<feature type="domain" description="DNA polymerase III beta sliding clamp C-terminal" evidence="13">
    <location>
        <begin position="252"/>
        <end position="371"/>
    </location>
</feature>
<evidence type="ECO:0000256" key="1">
    <source>
        <dbReference type="ARBA" id="ARBA00004496"/>
    </source>
</evidence>
<dbReference type="CDD" id="cd00140">
    <property type="entry name" value="beta_clamp"/>
    <property type="match status" value="1"/>
</dbReference>
<dbReference type="SMART" id="SM00480">
    <property type="entry name" value="POL3Bc"/>
    <property type="match status" value="1"/>
</dbReference>
<feature type="domain" description="DNA polymerase III beta sliding clamp N-terminal" evidence="11">
    <location>
        <begin position="1"/>
        <end position="118"/>
    </location>
</feature>
<evidence type="ECO:0000313" key="14">
    <source>
        <dbReference type="EMBL" id="ACM18380.1"/>
    </source>
</evidence>
<feature type="domain" description="DNA polymerase III beta sliding clamp central" evidence="12">
    <location>
        <begin position="129"/>
        <end position="249"/>
    </location>
</feature>
<evidence type="ECO:0000256" key="10">
    <source>
        <dbReference type="PIRNR" id="PIRNR000804"/>
    </source>
</evidence>
<evidence type="ECO:0000256" key="4">
    <source>
        <dbReference type="ARBA" id="ARBA00022490"/>
    </source>
</evidence>
<dbReference type="Pfam" id="PF00712">
    <property type="entry name" value="DNA_pol3_beta"/>
    <property type="match status" value="1"/>
</dbReference>
<dbReference type="InterPro" id="IPR022634">
    <property type="entry name" value="DNA_polIII_beta_N"/>
</dbReference>
<dbReference type="GO" id="GO:0008408">
    <property type="term" value="F:3'-5' exonuclease activity"/>
    <property type="evidence" value="ECO:0007669"/>
    <property type="project" value="InterPro"/>
</dbReference>
<evidence type="ECO:0000256" key="5">
    <source>
        <dbReference type="ARBA" id="ARBA00022679"/>
    </source>
</evidence>
<comment type="subcellular location">
    <subcellularLocation>
        <location evidence="1 10">Cytoplasm</location>
    </subcellularLocation>
</comment>
<dbReference type="InterPro" id="IPR001001">
    <property type="entry name" value="DNA_polIII_beta"/>
</dbReference>
<evidence type="ECO:0000256" key="7">
    <source>
        <dbReference type="ARBA" id="ARBA00022705"/>
    </source>
</evidence>
<dbReference type="SUPFAM" id="SSF55979">
    <property type="entry name" value="DNA clamp"/>
    <property type="match status" value="3"/>
</dbReference>
<dbReference type="GO" id="GO:0003677">
    <property type="term" value="F:DNA binding"/>
    <property type="evidence" value="ECO:0007669"/>
    <property type="project" value="UniProtKB-UniRule"/>
</dbReference>
<evidence type="ECO:0000256" key="3">
    <source>
        <dbReference type="ARBA" id="ARBA00021035"/>
    </source>
</evidence>
<evidence type="ECO:0000256" key="8">
    <source>
        <dbReference type="ARBA" id="ARBA00022932"/>
    </source>
</evidence>
<evidence type="ECO:0000259" key="13">
    <source>
        <dbReference type="Pfam" id="PF02768"/>
    </source>
</evidence>
<dbReference type="InterPro" id="IPR046938">
    <property type="entry name" value="DNA_clamp_sf"/>
</dbReference>
<keyword evidence="15" id="KW-1185">Reference proteome</keyword>
<keyword evidence="4 10" id="KW-0963">Cytoplasm</keyword>
<dbReference type="Pfam" id="PF02767">
    <property type="entry name" value="DNA_pol3_beta_2"/>
    <property type="match status" value="1"/>
</dbReference>
<dbReference type="NCBIfam" id="TIGR00663">
    <property type="entry name" value="dnan"/>
    <property type="match status" value="1"/>
</dbReference>
<name>B9M7S2_GEODF</name>
<dbReference type="GO" id="GO:0009360">
    <property type="term" value="C:DNA polymerase III complex"/>
    <property type="evidence" value="ECO:0007669"/>
    <property type="project" value="InterPro"/>
</dbReference>
<dbReference type="KEGG" id="geo:Geob_0002"/>
<sequence>MEFSISKETFTKALQKIQGIVEKRNTMPILSNALIEASNGLLHITATDLEVGMKSSYPVTIAKEGKITVAAKKIYEIIKELSDEEITFSTKENDWIEIHCGKAHFNIVGLSPDEFPYFPKVNDNIFVNLSNNFLSEMIEKTSYAICTDESKFNLNGIFIKAASEEGRNVIRMVATDGHRLSVTNKEFEGAISNELSKGVIFPKKGIYELKKIAEEESGDIMMGFMDNSAVIKKDNTVIVMRLIDGEFPDYTKVIPANNDKKVTVSREALLHSLRRMAILSSEKFKGIKLDVRSGSIEISSSNPELGDAREEQEVLYDGTPLSVRFNARYLIDVLTVLRDDQVELDLRDELSPIIMKPIAKDDFMSVIMPMRL</sequence>